<dbReference type="AlphaFoldDB" id="A0A0E9RF06"/>
<evidence type="ECO:0000313" key="2">
    <source>
        <dbReference type="EMBL" id="JAH27679.1"/>
    </source>
</evidence>
<reference evidence="2" key="1">
    <citation type="submission" date="2014-11" db="EMBL/GenBank/DDBJ databases">
        <authorList>
            <person name="Amaro Gonzalez C."/>
        </authorList>
    </citation>
    <scope>NUCLEOTIDE SEQUENCE</scope>
</reference>
<protein>
    <submittedName>
        <fullName evidence="2">Uncharacterized protein</fullName>
    </submittedName>
</protein>
<feature type="region of interest" description="Disordered" evidence="1">
    <location>
        <begin position="17"/>
        <end position="45"/>
    </location>
</feature>
<sequence length="45" mass="4565">MPLNDSLSLAASKGMFVGSNETGQGLASGQNTGTLRAPHQCSSSR</sequence>
<organism evidence="2">
    <name type="scientific">Anguilla anguilla</name>
    <name type="common">European freshwater eel</name>
    <name type="synonym">Muraena anguilla</name>
    <dbReference type="NCBI Taxonomy" id="7936"/>
    <lineage>
        <taxon>Eukaryota</taxon>
        <taxon>Metazoa</taxon>
        <taxon>Chordata</taxon>
        <taxon>Craniata</taxon>
        <taxon>Vertebrata</taxon>
        <taxon>Euteleostomi</taxon>
        <taxon>Actinopterygii</taxon>
        <taxon>Neopterygii</taxon>
        <taxon>Teleostei</taxon>
        <taxon>Anguilliformes</taxon>
        <taxon>Anguillidae</taxon>
        <taxon>Anguilla</taxon>
    </lineage>
</organism>
<dbReference type="EMBL" id="GBXM01080898">
    <property type="protein sequence ID" value="JAH27679.1"/>
    <property type="molecule type" value="Transcribed_RNA"/>
</dbReference>
<feature type="compositionally biased region" description="Polar residues" evidence="1">
    <location>
        <begin position="19"/>
        <end position="45"/>
    </location>
</feature>
<reference evidence="2" key="2">
    <citation type="journal article" date="2015" name="Fish Shellfish Immunol.">
        <title>Early steps in the European eel (Anguilla anguilla)-Vibrio vulnificus interaction in the gills: Role of the RtxA13 toxin.</title>
        <authorList>
            <person name="Callol A."/>
            <person name="Pajuelo D."/>
            <person name="Ebbesson L."/>
            <person name="Teles M."/>
            <person name="MacKenzie S."/>
            <person name="Amaro C."/>
        </authorList>
    </citation>
    <scope>NUCLEOTIDE SEQUENCE</scope>
</reference>
<evidence type="ECO:0000256" key="1">
    <source>
        <dbReference type="SAM" id="MobiDB-lite"/>
    </source>
</evidence>
<proteinExistence type="predicted"/>
<accession>A0A0E9RF06</accession>
<name>A0A0E9RF06_ANGAN</name>